<dbReference type="Proteomes" id="UP000709295">
    <property type="component" value="Unassembled WGS sequence"/>
</dbReference>
<dbReference type="EMBL" id="JAENGY010000789">
    <property type="protein sequence ID" value="KAG6956594.1"/>
    <property type="molecule type" value="Genomic_DNA"/>
</dbReference>
<evidence type="ECO:0000313" key="2">
    <source>
        <dbReference type="Proteomes" id="UP000709295"/>
    </source>
</evidence>
<name>A0A8J5J456_9STRA</name>
<reference evidence="1" key="1">
    <citation type="submission" date="2021-01" db="EMBL/GenBank/DDBJ databases">
        <title>Phytophthora aleatoria, a newly-described species from Pinus radiata is distinct from Phytophthora cactorum isolates based on comparative genomics.</title>
        <authorList>
            <person name="Mcdougal R."/>
            <person name="Panda P."/>
            <person name="Williams N."/>
            <person name="Studholme D.J."/>
        </authorList>
    </citation>
    <scope>NUCLEOTIDE SEQUENCE</scope>
    <source>
        <strain evidence="1">NZFS 4037</strain>
    </source>
</reference>
<organism evidence="1 2">
    <name type="scientific">Phytophthora aleatoria</name>
    <dbReference type="NCBI Taxonomy" id="2496075"/>
    <lineage>
        <taxon>Eukaryota</taxon>
        <taxon>Sar</taxon>
        <taxon>Stramenopiles</taxon>
        <taxon>Oomycota</taxon>
        <taxon>Peronosporomycetes</taxon>
        <taxon>Peronosporales</taxon>
        <taxon>Peronosporaceae</taxon>
        <taxon>Phytophthora</taxon>
    </lineage>
</organism>
<keyword evidence="2" id="KW-1185">Reference proteome</keyword>
<accession>A0A8J5J456</accession>
<dbReference type="AlphaFoldDB" id="A0A8J5J456"/>
<sequence>MAGRTASTSLTGCVRVNYRLPCSFRADMLSSTVNTSLACSQFCTRRFQEGMCCHVTPCFPCLPMNLFVLDLLPCFRYIFKSFRWLLWRKILQQWRYRCVFTTRNDDLKRDD</sequence>
<proteinExistence type="predicted"/>
<evidence type="ECO:0000313" key="1">
    <source>
        <dbReference type="EMBL" id="KAG6956594.1"/>
    </source>
</evidence>
<comment type="caution">
    <text evidence="1">The sequence shown here is derived from an EMBL/GenBank/DDBJ whole genome shotgun (WGS) entry which is preliminary data.</text>
</comment>
<gene>
    <name evidence="1" type="ORF">JG688_00011355</name>
</gene>
<protein>
    <submittedName>
        <fullName evidence="1">Uncharacterized protein</fullName>
    </submittedName>
</protein>